<feature type="compositionally biased region" description="Polar residues" evidence="1">
    <location>
        <begin position="62"/>
        <end position="72"/>
    </location>
</feature>
<protein>
    <submittedName>
        <fullName evidence="2">Uncharacterized protein</fullName>
    </submittedName>
</protein>
<feature type="compositionally biased region" description="Basic and acidic residues" evidence="1">
    <location>
        <begin position="75"/>
        <end position="85"/>
    </location>
</feature>
<gene>
    <name evidence="2" type="ORF">PXEA_LOCUS24236</name>
</gene>
<sequence length="107" mass="11703">MHLCNGNNAEESIVTKGMSESQGLVQTKLCRTHSAAPPCGCSWPSAKPSGLLPRGSLRVSGSVGTSPQNSPAWTDRSRVESVEMRAKRRRVPFQCKRTPPIHHLVRQ</sequence>
<keyword evidence="3" id="KW-1185">Reference proteome</keyword>
<evidence type="ECO:0000313" key="3">
    <source>
        <dbReference type="Proteomes" id="UP000784294"/>
    </source>
</evidence>
<dbReference type="EMBL" id="CAAALY010115684">
    <property type="protein sequence ID" value="VEL30796.1"/>
    <property type="molecule type" value="Genomic_DNA"/>
</dbReference>
<feature type="region of interest" description="Disordered" evidence="1">
    <location>
        <begin position="58"/>
        <end position="85"/>
    </location>
</feature>
<evidence type="ECO:0000313" key="2">
    <source>
        <dbReference type="EMBL" id="VEL30796.1"/>
    </source>
</evidence>
<organism evidence="2 3">
    <name type="scientific">Protopolystoma xenopodis</name>
    <dbReference type="NCBI Taxonomy" id="117903"/>
    <lineage>
        <taxon>Eukaryota</taxon>
        <taxon>Metazoa</taxon>
        <taxon>Spiralia</taxon>
        <taxon>Lophotrochozoa</taxon>
        <taxon>Platyhelminthes</taxon>
        <taxon>Monogenea</taxon>
        <taxon>Polyopisthocotylea</taxon>
        <taxon>Polystomatidea</taxon>
        <taxon>Polystomatidae</taxon>
        <taxon>Protopolystoma</taxon>
    </lineage>
</organism>
<comment type="caution">
    <text evidence="2">The sequence shown here is derived from an EMBL/GenBank/DDBJ whole genome shotgun (WGS) entry which is preliminary data.</text>
</comment>
<proteinExistence type="predicted"/>
<accession>A0A448X8L6</accession>
<dbReference type="AlphaFoldDB" id="A0A448X8L6"/>
<name>A0A448X8L6_9PLAT</name>
<reference evidence="2" key="1">
    <citation type="submission" date="2018-11" db="EMBL/GenBank/DDBJ databases">
        <authorList>
            <consortium name="Pathogen Informatics"/>
        </authorList>
    </citation>
    <scope>NUCLEOTIDE SEQUENCE</scope>
</reference>
<dbReference type="Proteomes" id="UP000784294">
    <property type="component" value="Unassembled WGS sequence"/>
</dbReference>
<evidence type="ECO:0000256" key="1">
    <source>
        <dbReference type="SAM" id="MobiDB-lite"/>
    </source>
</evidence>